<keyword evidence="8" id="KW-1185">Reference proteome</keyword>
<reference evidence="7 8" key="1">
    <citation type="submission" date="2019-10" db="EMBL/GenBank/DDBJ databases">
        <title>Gracilibacillus salitolerans sp. nov., a moderate halophile isolated from a saline soil in northwest China.</title>
        <authorList>
            <person name="Gan L."/>
        </authorList>
    </citation>
    <scope>NUCLEOTIDE SEQUENCE [LARGE SCALE GENOMIC DNA]</scope>
    <source>
        <strain evidence="7 8">TP2-8</strain>
    </source>
</reference>
<keyword evidence="3 5" id="KW-0732">Signal</keyword>
<dbReference type="PROSITE" id="PS51257">
    <property type="entry name" value="PROKAR_LIPOPROTEIN"/>
    <property type="match status" value="1"/>
</dbReference>
<dbReference type="PANTHER" id="PTHR46847">
    <property type="entry name" value="D-ALLOSE-BINDING PERIPLASMIC PROTEIN-RELATED"/>
    <property type="match status" value="1"/>
</dbReference>
<evidence type="ECO:0000256" key="3">
    <source>
        <dbReference type="ARBA" id="ARBA00022729"/>
    </source>
</evidence>
<gene>
    <name evidence="7" type="ORF">GH885_12075</name>
</gene>
<feature type="region of interest" description="Disordered" evidence="4">
    <location>
        <begin position="28"/>
        <end position="62"/>
    </location>
</feature>
<dbReference type="Pfam" id="PF13407">
    <property type="entry name" value="Peripla_BP_4"/>
    <property type="match status" value="1"/>
</dbReference>
<feature type="compositionally biased region" description="Acidic residues" evidence="4">
    <location>
        <begin position="33"/>
        <end position="52"/>
    </location>
</feature>
<evidence type="ECO:0000313" key="7">
    <source>
        <dbReference type="EMBL" id="MRI67072.1"/>
    </source>
</evidence>
<evidence type="ECO:0000256" key="4">
    <source>
        <dbReference type="SAM" id="MobiDB-lite"/>
    </source>
</evidence>
<organism evidence="7 8">
    <name type="scientific">Gracilibacillus thailandensis</name>
    <dbReference type="NCBI Taxonomy" id="563735"/>
    <lineage>
        <taxon>Bacteria</taxon>
        <taxon>Bacillati</taxon>
        <taxon>Bacillota</taxon>
        <taxon>Bacilli</taxon>
        <taxon>Bacillales</taxon>
        <taxon>Bacillaceae</taxon>
        <taxon>Gracilibacillus</taxon>
    </lineage>
</organism>
<dbReference type="SUPFAM" id="SSF53822">
    <property type="entry name" value="Periplasmic binding protein-like I"/>
    <property type="match status" value="1"/>
</dbReference>
<dbReference type="Gene3D" id="3.40.50.2300">
    <property type="match status" value="2"/>
</dbReference>
<comment type="similarity">
    <text evidence="2">Belongs to the bacterial solute-binding protein 2 family.</text>
</comment>
<accession>A0A6N7R0K6</accession>
<protein>
    <submittedName>
        <fullName evidence="7">Substrate-binding domain-containing protein</fullName>
    </submittedName>
</protein>
<dbReference type="PANTHER" id="PTHR46847:SF1">
    <property type="entry name" value="D-ALLOSE-BINDING PERIPLASMIC PROTEIN-RELATED"/>
    <property type="match status" value="1"/>
</dbReference>
<dbReference type="EMBL" id="WJEE01000025">
    <property type="protein sequence ID" value="MRI67072.1"/>
    <property type="molecule type" value="Genomic_DNA"/>
</dbReference>
<sequence length="360" mass="38762">MNTRKFLQILVILMVGFILAACRDDAEPATTDENNEEETTEENTENADEEANSDASDSDGYTIGISLPAAGHGWMGAMVENTEAAAEELAEENIDYRLVTSSDPAAQASDIDDLITQGVDAIVMLPIESAALTPAAEAVAEAGIPLINVDRGLETESYRTYIGGDNYGIGRVDAQYLVEGLIEKNGEPAGKVVEISGVPSTVTDLRSQGFRDYIEDYPEIEIIASQPGDFTAEAALAATENILLANDEIDAVFSQDDDMTVGIVQAIRDAQREEEMFIVSSGGMKEIYHMMLEGTMPEVKVSVTYSPRQGAIGVNLAAKILKGESPEGFEGELVPHDIVLDATPVTPENVEDYYDEDANY</sequence>
<proteinExistence type="inferred from homology"/>
<dbReference type="Proteomes" id="UP000435187">
    <property type="component" value="Unassembled WGS sequence"/>
</dbReference>
<dbReference type="InterPro" id="IPR025997">
    <property type="entry name" value="SBP_2_dom"/>
</dbReference>
<comment type="caution">
    <text evidence="7">The sequence shown here is derived from an EMBL/GenBank/DDBJ whole genome shotgun (WGS) entry which is preliminary data.</text>
</comment>
<evidence type="ECO:0000256" key="5">
    <source>
        <dbReference type="SAM" id="SignalP"/>
    </source>
</evidence>
<name>A0A6N7R0K6_9BACI</name>
<dbReference type="AlphaFoldDB" id="A0A6N7R0K6"/>
<comment type="subcellular location">
    <subcellularLocation>
        <location evidence="1">Cell envelope</location>
    </subcellularLocation>
</comment>
<evidence type="ECO:0000256" key="1">
    <source>
        <dbReference type="ARBA" id="ARBA00004196"/>
    </source>
</evidence>
<dbReference type="GO" id="GO:0030313">
    <property type="term" value="C:cell envelope"/>
    <property type="evidence" value="ECO:0007669"/>
    <property type="project" value="UniProtKB-SubCell"/>
</dbReference>
<feature type="domain" description="Periplasmic binding protein" evidence="6">
    <location>
        <begin position="63"/>
        <end position="324"/>
    </location>
</feature>
<evidence type="ECO:0000313" key="8">
    <source>
        <dbReference type="Proteomes" id="UP000435187"/>
    </source>
</evidence>
<dbReference type="GO" id="GO:0030246">
    <property type="term" value="F:carbohydrate binding"/>
    <property type="evidence" value="ECO:0007669"/>
    <property type="project" value="UniProtKB-ARBA"/>
</dbReference>
<feature type="chain" id="PRO_5039652564" evidence="5">
    <location>
        <begin position="21"/>
        <end position="360"/>
    </location>
</feature>
<dbReference type="InterPro" id="IPR028082">
    <property type="entry name" value="Peripla_BP_I"/>
</dbReference>
<evidence type="ECO:0000259" key="6">
    <source>
        <dbReference type="Pfam" id="PF13407"/>
    </source>
</evidence>
<evidence type="ECO:0000256" key="2">
    <source>
        <dbReference type="ARBA" id="ARBA00007639"/>
    </source>
</evidence>
<feature type="signal peptide" evidence="5">
    <location>
        <begin position="1"/>
        <end position="20"/>
    </location>
</feature>
<dbReference type="RefSeq" id="WP_153835692.1">
    <property type="nucleotide sequence ID" value="NZ_JBHUMW010000091.1"/>
</dbReference>